<dbReference type="GO" id="GO:0043937">
    <property type="term" value="P:regulation of sporulation"/>
    <property type="evidence" value="ECO:0007669"/>
    <property type="project" value="InterPro"/>
</dbReference>
<dbReference type="InterPro" id="IPR018540">
    <property type="entry name" value="Spo0E-like"/>
</dbReference>
<dbReference type="PATRIC" id="fig|1262449.3.peg.1067"/>
<dbReference type="EMBL" id="CP009268">
    <property type="protein sequence ID" value="AJA52678.1"/>
    <property type="molecule type" value="Genomic_DNA"/>
</dbReference>
<dbReference type="GO" id="GO:0046983">
    <property type="term" value="F:protein dimerization activity"/>
    <property type="evidence" value="ECO:0007669"/>
    <property type="project" value="InterPro"/>
</dbReference>
<gene>
    <name evidence="1" type="ORF">CLPA_c26220</name>
    <name evidence="2" type="ORF">CP6013_00559</name>
</gene>
<evidence type="ECO:0000313" key="2">
    <source>
        <dbReference type="EMBL" id="KRU11312.1"/>
    </source>
</evidence>
<reference evidence="2" key="2">
    <citation type="submission" date="2015-10" db="EMBL/GenBank/DDBJ databases">
        <title>Improved Draft Genome Sequence of Clostridium pasteurianum Strain ATCC 6013 (DSM 525) Using a Hybrid Next-Generation Sequencing Approach.</title>
        <authorList>
            <person name="Pyne M.E."/>
            <person name="Utturkar S.M."/>
            <person name="Brown S.D."/>
            <person name="Moo-Young M."/>
            <person name="Chung D.A."/>
            <person name="Chou P.C."/>
        </authorList>
    </citation>
    <scope>NUCLEOTIDE SEQUENCE</scope>
    <source>
        <strain evidence="2">ATCC 6013</strain>
    </source>
</reference>
<dbReference type="Proteomes" id="UP000028042">
    <property type="component" value="Unassembled WGS sequence"/>
</dbReference>
<evidence type="ECO:0000313" key="3">
    <source>
        <dbReference type="Proteomes" id="UP000028042"/>
    </source>
</evidence>
<dbReference type="InterPro" id="IPR037208">
    <property type="entry name" value="Spo0E-like_sf"/>
</dbReference>
<dbReference type="KEGG" id="cpae:CPAST_c26220"/>
<organism evidence="1 4">
    <name type="scientific">Clostridium pasteurianum DSM 525 = ATCC 6013</name>
    <dbReference type="NCBI Taxonomy" id="1262449"/>
    <lineage>
        <taxon>Bacteria</taxon>
        <taxon>Bacillati</taxon>
        <taxon>Bacillota</taxon>
        <taxon>Clostridia</taxon>
        <taxon>Eubacteriales</taxon>
        <taxon>Clostridiaceae</taxon>
        <taxon>Clostridium</taxon>
    </lineage>
</organism>
<keyword evidence="4" id="KW-1185">Reference proteome</keyword>
<dbReference type="Proteomes" id="UP000030905">
    <property type="component" value="Chromosome"/>
</dbReference>
<proteinExistence type="predicted"/>
<reference evidence="2 3" key="3">
    <citation type="journal article" name="Genome Announc.">
        <title>Improved Draft Genome Sequence of Clostridium pasteurianum Strain ATCC 6013 (DSM 525) Using a Hybrid Next-Generation Sequencing Approach.</title>
        <authorList>
            <person name="Pyne M.E."/>
            <person name="Utturkar S."/>
            <person name="Brown S.D."/>
            <person name="Moo-Young M."/>
            <person name="Chung D.A."/>
            <person name="Chou C.P."/>
        </authorList>
    </citation>
    <scope>NUCLEOTIDE SEQUENCE [LARGE SCALE GENOMIC DNA]</scope>
    <source>
        <strain evidence="2 3">ATCC 6013</strain>
    </source>
</reference>
<dbReference type="KEGG" id="cpat:CLPA_c26220"/>
<reference evidence="1 4" key="1">
    <citation type="journal article" date="2015" name="Genome Announc.">
        <title>Complete Genome Sequence of the Nitrogen-Fixing and Solvent-Producing Clostridium pasteurianum DSM 525.</title>
        <authorList>
            <person name="Poehlein A."/>
            <person name="Grosse-Honebrink A."/>
            <person name="Zhang Y."/>
            <person name="Minton N.P."/>
            <person name="Daniel R."/>
        </authorList>
    </citation>
    <scope>NUCLEOTIDE SEQUENCE [LARGE SCALE GENOMIC DNA]</scope>
    <source>
        <strain evidence="1">DSM 525</strain>
        <strain evidence="4">DSM 525 / ATCC 6013</strain>
    </source>
</reference>
<dbReference type="SUPFAM" id="SSF140500">
    <property type="entry name" value="BAS1536-like"/>
    <property type="match status" value="1"/>
</dbReference>
<dbReference type="Gene3D" id="4.10.280.10">
    <property type="entry name" value="Helix-loop-helix DNA-binding domain"/>
    <property type="match status" value="1"/>
</dbReference>
<evidence type="ECO:0000313" key="1">
    <source>
        <dbReference type="EMBL" id="AJA52678.1"/>
    </source>
</evidence>
<dbReference type="GeneID" id="93074753"/>
<protein>
    <submittedName>
        <fullName evidence="1">Spo0E like sporulation regulatory protein</fullName>
    </submittedName>
    <submittedName>
        <fullName evidence="2">Sporulation stage 0, Spo0E-like regulatory phosphatase</fullName>
    </submittedName>
</protein>
<evidence type="ECO:0000313" key="4">
    <source>
        <dbReference type="Proteomes" id="UP000030905"/>
    </source>
</evidence>
<dbReference type="RefSeq" id="WP_003442506.1">
    <property type="nucleotide sequence ID" value="NZ_ANZB01000003.1"/>
</dbReference>
<name>A0A0H3JAM3_CLOPA</name>
<accession>A0A0H3JAM3</accession>
<dbReference type="Pfam" id="PF09388">
    <property type="entry name" value="SpoOE-like"/>
    <property type="match status" value="1"/>
</dbReference>
<dbReference type="AlphaFoldDB" id="A0A0H3JAM3"/>
<sequence length="58" mass="6826">MDYNLNLLVSEIDDLRNELYKLLLNNSLTDDKVVTYSQKLDKLLVEYHNARKLLKKAS</sequence>
<dbReference type="EMBL" id="JPGY02000001">
    <property type="protein sequence ID" value="KRU11312.1"/>
    <property type="molecule type" value="Genomic_DNA"/>
</dbReference>
<dbReference type="InterPro" id="IPR036638">
    <property type="entry name" value="HLH_DNA-bd_sf"/>
</dbReference>